<dbReference type="RefSeq" id="WP_068466801.1">
    <property type="nucleotide sequence ID" value="NZ_BJNW01000007.1"/>
</dbReference>
<feature type="transmembrane region" description="Helical" evidence="12">
    <location>
        <begin position="266"/>
        <end position="287"/>
    </location>
</feature>
<dbReference type="Gene3D" id="1.20.1250.20">
    <property type="entry name" value="MFS general substrate transporter like domains"/>
    <property type="match status" value="2"/>
</dbReference>
<evidence type="ECO:0000256" key="8">
    <source>
        <dbReference type="ARBA" id="ARBA00023136"/>
    </source>
</evidence>
<comment type="caution">
    <text evidence="14">The sequence shown here is derived from an EMBL/GenBank/DDBJ whole genome shotgun (WGS) entry which is preliminary data.</text>
</comment>
<dbReference type="FunFam" id="1.20.1250.20:FF:000001">
    <property type="entry name" value="Dicarboxylate MFS transporter"/>
    <property type="match status" value="1"/>
</dbReference>
<evidence type="ECO:0000256" key="1">
    <source>
        <dbReference type="ARBA" id="ARBA00004651"/>
    </source>
</evidence>
<name>A0A4Y4D5H7_KOCVA</name>
<evidence type="ECO:0000256" key="11">
    <source>
        <dbReference type="SAM" id="MobiDB-lite"/>
    </source>
</evidence>
<proteinExistence type="inferred from homology"/>
<evidence type="ECO:0000256" key="3">
    <source>
        <dbReference type="ARBA" id="ARBA00022448"/>
    </source>
</evidence>
<dbReference type="Pfam" id="PF00083">
    <property type="entry name" value="Sugar_tr"/>
    <property type="match status" value="1"/>
</dbReference>
<feature type="compositionally biased region" description="Low complexity" evidence="11">
    <location>
        <begin position="234"/>
        <end position="245"/>
    </location>
</feature>
<dbReference type="InterPro" id="IPR020846">
    <property type="entry name" value="MFS_dom"/>
</dbReference>
<dbReference type="InterPro" id="IPR051084">
    <property type="entry name" value="H+-coupled_symporters"/>
</dbReference>
<keyword evidence="7 12" id="KW-1133">Transmembrane helix</keyword>
<evidence type="ECO:0000256" key="9">
    <source>
        <dbReference type="ARBA" id="ARBA00037295"/>
    </source>
</evidence>
<feature type="transmembrane region" description="Helical" evidence="12">
    <location>
        <begin position="396"/>
        <end position="416"/>
    </location>
</feature>
<evidence type="ECO:0000256" key="5">
    <source>
        <dbReference type="ARBA" id="ARBA00022692"/>
    </source>
</evidence>
<feature type="transmembrane region" description="Helical" evidence="12">
    <location>
        <begin position="356"/>
        <end position="375"/>
    </location>
</feature>
<keyword evidence="8 12" id="KW-0472">Membrane</keyword>
<dbReference type="PANTHER" id="PTHR43528:SF8">
    <property type="entry name" value="BLR0239 PROTEIN"/>
    <property type="match status" value="1"/>
</dbReference>
<evidence type="ECO:0000256" key="12">
    <source>
        <dbReference type="SAM" id="Phobius"/>
    </source>
</evidence>
<dbReference type="AlphaFoldDB" id="A0A4Y4D5H7"/>
<feature type="transmembrane region" description="Helical" evidence="12">
    <location>
        <begin position="95"/>
        <end position="119"/>
    </location>
</feature>
<organism evidence="14 15">
    <name type="scientific">Kocuria varians</name>
    <name type="common">Micrococcus varians</name>
    <dbReference type="NCBI Taxonomy" id="1272"/>
    <lineage>
        <taxon>Bacteria</taxon>
        <taxon>Bacillati</taxon>
        <taxon>Actinomycetota</taxon>
        <taxon>Actinomycetes</taxon>
        <taxon>Micrococcales</taxon>
        <taxon>Micrococcaceae</taxon>
        <taxon>Kocuria</taxon>
    </lineage>
</organism>
<keyword evidence="15" id="KW-1185">Reference proteome</keyword>
<evidence type="ECO:0000259" key="13">
    <source>
        <dbReference type="PROSITE" id="PS50850"/>
    </source>
</evidence>
<comment type="similarity">
    <text evidence="2">Belongs to the major facilitator superfamily. Metabolite:H+ Symporter (MHS) family (TC 2.A.1.6) family.</text>
</comment>
<feature type="region of interest" description="Disordered" evidence="11">
    <location>
        <begin position="234"/>
        <end position="253"/>
    </location>
</feature>
<feature type="transmembrane region" description="Helical" evidence="12">
    <location>
        <begin position="125"/>
        <end position="150"/>
    </location>
</feature>
<dbReference type="PROSITE" id="PS50850">
    <property type="entry name" value="MFS"/>
    <property type="match status" value="1"/>
</dbReference>
<feature type="transmembrane region" description="Helical" evidence="12">
    <location>
        <begin position="194"/>
        <end position="215"/>
    </location>
</feature>
<keyword evidence="3" id="KW-0813">Transport</keyword>
<feature type="transmembrane region" description="Helical" evidence="12">
    <location>
        <begin position="331"/>
        <end position="350"/>
    </location>
</feature>
<dbReference type="OrthoDB" id="8953821at2"/>
<keyword evidence="4" id="KW-1003">Cell membrane</keyword>
<feature type="transmembrane region" description="Helical" evidence="12">
    <location>
        <begin position="299"/>
        <end position="319"/>
    </location>
</feature>
<accession>A0A4Y4D5H7</accession>
<evidence type="ECO:0000256" key="10">
    <source>
        <dbReference type="ARBA" id="ARBA00039918"/>
    </source>
</evidence>
<evidence type="ECO:0000313" key="14">
    <source>
        <dbReference type="EMBL" id="GEC98944.1"/>
    </source>
</evidence>
<feature type="transmembrane region" description="Helical" evidence="12">
    <location>
        <begin position="63"/>
        <end position="83"/>
    </location>
</feature>
<gene>
    <name evidence="14" type="ORF">KVA01_10990</name>
</gene>
<dbReference type="InterPro" id="IPR036259">
    <property type="entry name" value="MFS_trans_sf"/>
</dbReference>
<comment type="function">
    <text evidence="9">May be a proton symporter involved in the uptake of osmolytes such as proline and glycine betaine.</text>
</comment>
<evidence type="ECO:0000256" key="4">
    <source>
        <dbReference type="ARBA" id="ARBA00022475"/>
    </source>
</evidence>
<evidence type="ECO:0000256" key="6">
    <source>
        <dbReference type="ARBA" id="ARBA00022847"/>
    </source>
</evidence>
<keyword evidence="6" id="KW-0769">Symport</keyword>
<dbReference type="EMBL" id="BJNW01000007">
    <property type="protein sequence ID" value="GEC98944.1"/>
    <property type="molecule type" value="Genomic_DNA"/>
</dbReference>
<dbReference type="GO" id="GO:0015293">
    <property type="term" value="F:symporter activity"/>
    <property type="evidence" value="ECO:0007669"/>
    <property type="project" value="UniProtKB-KW"/>
</dbReference>
<evidence type="ECO:0000256" key="2">
    <source>
        <dbReference type="ARBA" id="ARBA00008240"/>
    </source>
</evidence>
<dbReference type="Proteomes" id="UP000315730">
    <property type="component" value="Unassembled WGS sequence"/>
</dbReference>
<evidence type="ECO:0000256" key="7">
    <source>
        <dbReference type="ARBA" id="ARBA00022989"/>
    </source>
</evidence>
<feature type="transmembrane region" description="Helical" evidence="12">
    <location>
        <begin position="428"/>
        <end position="444"/>
    </location>
</feature>
<dbReference type="InterPro" id="IPR005828">
    <property type="entry name" value="MFS_sugar_transport-like"/>
</dbReference>
<dbReference type="STRING" id="1272.GCA_900014985_00053"/>
<dbReference type="PANTHER" id="PTHR43528">
    <property type="entry name" value="ALPHA-KETOGLUTARATE PERMEASE"/>
    <property type="match status" value="1"/>
</dbReference>
<evidence type="ECO:0000313" key="15">
    <source>
        <dbReference type="Proteomes" id="UP000315730"/>
    </source>
</evidence>
<protein>
    <recommendedName>
        <fullName evidence="10">Putative proline/betaine transporter</fullName>
    </recommendedName>
</protein>
<sequence length="451" mass="48038">MSTTTVGTPVTHEQRVTARRAVVASSIGNALEWFDIIVYSSLAVVISKLFFESDGIDRVTGTLLTFGTFAVSYLIRPLGALVLGSFADRHGRRPALTITIVLMMLGTLLMIVAPTSAVIGPAAALIILLARLIQGFSAGGEFGTATAFLIENAPDRRAFYGSWQVATQGIAIFLASGFGFVLHRLLSEEALYSWGWRVPYVFGLLIGPVGLFIRLRMDETPDFQRLQDERERAASAAAHDSTTTAPRPSLGRGPLAQTILHSGGRWLTAAGVVGLASMSVYTILFMPTYSIQNLDLPSWAAYLGGVVAGLVTLVGSPFIGHLADRVGPGKLMLVAAAVGVVVVYPLFLWLVAVPSVATLTVVQAVLGIIMAMYFGPLPALLTEMFPTEIRTTGMSVAYNLGVTVFGGFAPLALAWLVSATGSLTAPSIYYAAVALLSLVSLIVARRRYRVR</sequence>
<keyword evidence="5 12" id="KW-0812">Transmembrane</keyword>
<comment type="subcellular location">
    <subcellularLocation>
        <location evidence="1">Cell membrane</location>
        <topology evidence="1">Multi-pass membrane protein</topology>
    </subcellularLocation>
</comment>
<feature type="transmembrane region" description="Helical" evidence="12">
    <location>
        <begin position="162"/>
        <end position="182"/>
    </location>
</feature>
<reference evidence="14 15" key="1">
    <citation type="submission" date="2019-06" db="EMBL/GenBank/DDBJ databases">
        <title>Whole genome shotgun sequence of Kocuria varians NBRC 15358.</title>
        <authorList>
            <person name="Hosoyama A."/>
            <person name="Uohara A."/>
            <person name="Ohji S."/>
            <person name="Ichikawa N."/>
        </authorList>
    </citation>
    <scope>NUCLEOTIDE SEQUENCE [LARGE SCALE GENOMIC DNA]</scope>
    <source>
        <strain evidence="14 15">NBRC 15358</strain>
    </source>
</reference>
<feature type="domain" description="Major facilitator superfamily (MFS) profile" evidence="13">
    <location>
        <begin position="21"/>
        <end position="449"/>
    </location>
</feature>
<dbReference type="GO" id="GO:0005886">
    <property type="term" value="C:plasma membrane"/>
    <property type="evidence" value="ECO:0007669"/>
    <property type="project" value="UniProtKB-SubCell"/>
</dbReference>
<dbReference type="SUPFAM" id="SSF103473">
    <property type="entry name" value="MFS general substrate transporter"/>
    <property type="match status" value="1"/>
</dbReference>